<gene>
    <name evidence="1" type="ORF">HKT17_03710</name>
</gene>
<proteinExistence type="predicted"/>
<dbReference type="InterPro" id="IPR032466">
    <property type="entry name" value="Metal_Hydrolase"/>
</dbReference>
<name>A0ABX6N3C6_9BURK</name>
<protein>
    <recommendedName>
        <fullName evidence="3">Coagulation factor 5/8 type domain-containing protein</fullName>
    </recommendedName>
</protein>
<sequence length="697" mass="75974">MNASGSMYGIGNAPSPFYFKPSRLGQYLLFDSNASFLGLSNSNPFNQAQLIQFLRTGTDFLSGLGDLAEVIEPLKPVSDGVRQAGGALGEAVDQQSAESSSDATPFAQAEPGFLTVWEIIPALQQNSFRFRQLVTQQFLAVQGEGLALVSGEAEASMFVLQPASGCAVFPEAELNAAGTPFKGTTSNGEVVGWVDTHIHIGGSEALGGKLAHGRPFHPFGITKALNSCEADHGPQGTLGVLDNLLATGSPVNQHATDGWPTFSYWPNPRSQTHHQTYYVWMKRAWMGGQRIMVNHFVANEVICQVWPLKEHDCDEMESVKLQRQLLLDLEEYIDAQEGGPGKGWFRIVYDSATARDVIADGKLAVVMGIENEKLFNCGEFMGMPECTEQQILERLDEFYALGIRSVFPLHIFDNAFGGTEISRFTKDAALMQVFNAGNIWETGHPFASTTCEDIDSAEPATVDSKDYGLFELALLQLTNTPPTPEDVPGRECQRNARGLTKLGDFLIDALAKKGVIVETDHMGALSRKRVLAMMKERGLPVVSGHSGTISAARDSQRIVDSGGLISNLPDKPSPTAVDYIQKLSALYPAGKAPASGFGSDINGIHQQADPRSDAVEKPLVYPFKSPMGDVVFERQRTGERVYDLNTDGVAHYGLYPDYIADMMMQPGGKPAVATLFRSAEAYLQLWERVEEFSRARK</sequence>
<evidence type="ECO:0008006" key="3">
    <source>
        <dbReference type="Google" id="ProtNLM"/>
    </source>
</evidence>
<dbReference type="RefSeq" id="WP_171097923.1">
    <property type="nucleotide sequence ID" value="NZ_CP053084.1"/>
</dbReference>
<evidence type="ECO:0000313" key="2">
    <source>
        <dbReference type="Proteomes" id="UP000501130"/>
    </source>
</evidence>
<evidence type="ECO:0000313" key="1">
    <source>
        <dbReference type="EMBL" id="QJR28879.1"/>
    </source>
</evidence>
<organism evidence="1 2">
    <name type="scientific">Limnobacter profundi</name>
    <dbReference type="NCBI Taxonomy" id="2732163"/>
    <lineage>
        <taxon>Bacteria</taxon>
        <taxon>Pseudomonadati</taxon>
        <taxon>Pseudomonadota</taxon>
        <taxon>Betaproteobacteria</taxon>
        <taxon>Burkholderiales</taxon>
        <taxon>Burkholderiaceae</taxon>
        <taxon>Limnobacter</taxon>
    </lineage>
</organism>
<dbReference type="SUPFAM" id="SSF51556">
    <property type="entry name" value="Metallo-dependent hydrolases"/>
    <property type="match status" value="1"/>
</dbReference>
<accession>A0ABX6N3C6</accession>
<reference evidence="1 2" key="1">
    <citation type="submission" date="2020-05" db="EMBL/GenBank/DDBJ databases">
        <title>Compete genome of Limnobacter sp. SAORIC-580.</title>
        <authorList>
            <person name="Song J."/>
            <person name="Cho J.-C."/>
        </authorList>
    </citation>
    <scope>NUCLEOTIDE SEQUENCE [LARGE SCALE GENOMIC DNA]</scope>
    <source>
        <strain evidence="1 2">SAORIC-580</strain>
    </source>
</reference>
<dbReference type="Gene3D" id="3.20.20.140">
    <property type="entry name" value="Metal-dependent hydrolases"/>
    <property type="match status" value="1"/>
</dbReference>
<dbReference type="EMBL" id="CP053084">
    <property type="protein sequence ID" value="QJR28879.1"/>
    <property type="molecule type" value="Genomic_DNA"/>
</dbReference>
<keyword evidence="2" id="KW-1185">Reference proteome</keyword>
<dbReference type="Proteomes" id="UP000501130">
    <property type="component" value="Chromosome"/>
</dbReference>